<dbReference type="AlphaFoldDB" id="A0A5T1E195"/>
<keyword evidence="1" id="KW-0812">Transmembrane</keyword>
<gene>
    <name evidence="2" type="ORF">E7R28_05130</name>
</gene>
<keyword evidence="1" id="KW-0472">Membrane</keyword>
<feature type="transmembrane region" description="Helical" evidence="1">
    <location>
        <begin position="12"/>
        <end position="35"/>
    </location>
</feature>
<evidence type="ECO:0000313" key="2">
    <source>
        <dbReference type="EMBL" id="EAK8357051.1"/>
    </source>
</evidence>
<name>A0A5T1E195_CAMJU</name>
<protein>
    <recommendedName>
        <fullName evidence="3">Methyl-accepting chemotaxis protein</fullName>
    </recommendedName>
</protein>
<organism evidence="2">
    <name type="scientific">Campylobacter jejuni</name>
    <dbReference type="NCBI Taxonomy" id="197"/>
    <lineage>
        <taxon>Bacteria</taxon>
        <taxon>Pseudomonadati</taxon>
        <taxon>Campylobacterota</taxon>
        <taxon>Epsilonproteobacteria</taxon>
        <taxon>Campylobacterales</taxon>
        <taxon>Campylobacteraceae</taxon>
        <taxon>Campylobacter</taxon>
    </lineage>
</organism>
<dbReference type="EMBL" id="AACJOH010000006">
    <property type="protein sequence ID" value="EAK8357051.1"/>
    <property type="molecule type" value="Genomic_DNA"/>
</dbReference>
<reference evidence="2" key="1">
    <citation type="submission" date="2019-04" db="EMBL/GenBank/DDBJ databases">
        <authorList>
            <person name="Ashton P.M."/>
            <person name="Dallman T."/>
            <person name="Nair S."/>
            <person name="De Pinna E."/>
            <person name="Peters T."/>
            <person name="Grant K."/>
        </authorList>
    </citation>
    <scope>NUCLEOTIDE SEQUENCE</scope>
    <source>
        <strain evidence="2">OXC2683</strain>
    </source>
</reference>
<comment type="caution">
    <text evidence="2">The sequence shown here is derived from an EMBL/GenBank/DDBJ whole genome shotgun (WGS) entry which is preliminary data.</text>
</comment>
<proteinExistence type="predicted"/>
<evidence type="ECO:0000256" key="1">
    <source>
        <dbReference type="SAM" id="Phobius"/>
    </source>
</evidence>
<keyword evidence="1" id="KW-1133">Transmembrane helix</keyword>
<evidence type="ECO:0008006" key="3">
    <source>
        <dbReference type="Google" id="ProtNLM"/>
    </source>
</evidence>
<sequence length="137" mass="15226">MNFRSLNISTKLILSVAIGVILGIIVLVSTVSIYISENMEKEAKDSIFLASKRYTNYMEGILNETVALTKGIATSLNGMFEHNNQVDADLIESLMKNLFDSSLYSAYTFLYLKDTSVLGDAQGIDKRYFSARGCSRN</sequence>
<accession>A0A5T1E195</accession>